<dbReference type="PANTHER" id="PTHR34136">
    <property type="match status" value="1"/>
</dbReference>
<dbReference type="OrthoDB" id="9771846at2"/>
<dbReference type="InterPro" id="IPR004629">
    <property type="entry name" value="WecG_TagA_CpsF"/>
</dbReference>
<dbReference type="GO" id="GO:0047244">
    <property type="term" value="F:N-acetylglucosaminyldiphosphoundecaprenol N-acetyl-beta-D-mannosaminyltransferase activity"/>
    <property type="evidence" value="ECO:0007669"/>
    <property type="project" value="UniProtKB-EC"/>
</dbReference>
<dbReference type="Pfam" id="PF03808">
    <property type="entry name" value="Glyco_tran_WecG"/>
    <property type="match status" value="1"/>
</dbReference>
<protein>
    <submittedName>
        <fullName evidence="3">N-acetylmannosaminyltransferase</fullName>
        <ecNumber evidence="3">2.4.1.187</ecNumber>
    </submittedName>
</protein>
<reference evidence="3 4" key="1">
    <citation type="submission" date="2018-12" db="EMBL/GenBank/DDBJ databases">
        <authorList>
            <consortium name="Pathogen Informatics"/>
        </authorList>
    </citation>
    <scope>NUCLEOTIDE SEQUENCE [LARGE SCALE GENOMIC DNA]</scope>
    <source>
        <strain evidence="3 4">NCTC13079</strain>
    </source>
</reference>
<gene>
    <name evidence="3" type="primary">tagA</name>
    <name evidence="3" type="ORF">NCTC13079_01037</name>
</gene>
<evidence type="ECO:0000313" key="3">
    <source>
        <dbReference type="EMBL" id="VEJ35853.1"/>
    </source>
</evidence>
<dbReference type="CDD" id="cd06533">
    <property type="entry name" value="Glyco_transf_WecG_TagA"/>
    <property type="match status" value="1"/>
</dbReference>
<dbReference type="AlphaFoldDB" id="A0A3S4ZQW5"/>
<dbReference type="RefSeq" id="WP_126465607.1">
    <property type="nucleotide sequence ID" value="NZ_LR134523.1"/>
</dbReference>
<accession>A0A3S4ZQW5</accession>
<proteinExistence type="predicted"/>
<dbReference type="PANTHER" id="PTHR34136:SF1">
    <property type="entry name" value="UDP-N-ACETYL-D-MANNOSAMINURONIC ACID TRANSFERASE"/>
    <property type="match status" value="1"/>
</dbReference>
<keyword evidence="1 3" id="KW-0328">Glycosyltransferase</keyword>
<evidence type="ECO:0000256" key="2">
    <source>
        <dbReference type="ARBA" id="ARBA00022679"/>
    </source>
</evidence>
<keyword evidence="2 3" id="KW-0808">Transferase</keyword>
<dbReference type="KEGG" id="piv:NCTC13079_01037"/>
<evidence type="ECO:0000313" key="4">
    <source>
        <dbReference type="Proteomes" id="UP000269544"/>
    </source>
</evidence>
<evidence type="ECO:0000256" key="1">
    <source>
        <dbReference type="ARBA" id="ARBA00022676"/>
    </source>
</evidence>
<sequence length="271" mass="30666">MSSISWKQRDKIRIFNTVVDDIRNEERAEILAEMLEEDRFHRIFTPNTEIVMACRKDPVFAEAMNDSDLIVADGIGLVIGSKMRGYPLSERVTGYDLSIDLLDLAQRTGKKVFFLGGREGIAETARKNVQDRWGDIVAGVHHGYFQGKHNCGVETQEEREILREIDNSGAEILFVGLGFPKQESFILENQDALSKVRIAIGNGGVLDVLAGEAKRAPAWFIRYNLEWLYRLMKNPSRLSRQLAIPAFLWRIRRDKDAVARVASEKGGNDAE</sequence>
<name>A0A3S4ZQW5_9FIRM</name>
<dbReference type="EMBL" id="LR134523">
    <property type="protein sequence ID" value="VEJ35853.1"/>
    <property type="molecule type" value="Genomic_DNA"/>
</dbReference>
<keyword evidence="4" id="KW-1185">Reference proteome</keyword>
<dbReference type="EC" id="2.4.1.187" evidence="3"/>
<dbReference type="Proteomes" id="UP000269544">
    <property type="component" value="Chromosome"/>
</dbReference>
<organism evidence="3 4">
    <name type="scientific">Aedoeadaptatus ivorii</name>
    <dbReference type="NCBI Taxonomy" id="54006"/>
    <lineage>
        <taxon>Bacteria</taxon>
        <taxon>Bacillati</taxon>
        <taxon>Bacillota</taxon>
        <taxon>Tissierellia</taxon>
        <taxon>Tissierellales</taxon>
        <taxon>Peptoniphilaceae</taxon>
        <taxon>Aedoeadaptatus</taxon>
    </lineage>
</organism>
<dbReference type="NCBIfam" id="TIGR00696">
    <property type="entry name" value="wecG_tagA_cpsF"/>
    <property type="match status" value="1"/>
</dbReference>